<feature type="DNA-binding region" description="OmpR/PhoB-type" evidence="2">
    <location>
        <begin position="17"/>
        <end position="113"/>
    </location>
</feature>
<evidence type="ECO:0000259" key="3">
    <source>
        <dbReference type="PROSITE" id="PS51755"/>
    </source>
</evidence>
<gene>
    <name evidence="4" type="ORF">SCH01S_48_00440</name>
</gene>
<dbReference type="GO" id="GO:0000160">
    <property type="term" value="P:phosphorelay signal transduction system"/>
    <property type="evidence" value="ECO:0007669"/>
    <property type="project" value="InterPro"/>
</dbReference>
<keyword evidence="5" id="KW-1185">Reference proteome</keyword>
<feature type="domain" description="OmpR/PhoB-type" evidence="3">
    <location>
        <begin position="17"/>
        <end position="113"/>
    </location>
</feature>
<dbReference type="AlphaFoldDB" id="A0A0E9MSK2"/>
<dbReference type="GO" id="GO:0003677">
    <property type="term" value="F:DNA binding"/>
    <property type="evidence" value="ECO:0007669"/>
    <property type="project" value="UniProtKB-UniRule"/>
</dbReference>
<dbReference type="OrthoDB" id="7503051at2"/>
<comment type="caution">
    <text evidence="4">The sequence shown here is derived from an EMBL/GenBank/DDBJ whole genome shotgun (WGS) entry which is preliminary data.</text>
</comment>
<dbReference type="PROSITE" id="PS51755">
    <property type="entry name" value="OMPR_PHOB"/>
    <property type="match status" value="1"/>
</dbReference>
<dbReference type="SUPFAM" id="SSF46894">
    <property type="entry name" value="C-terminal effector domain of the bipartite response regulators"/>
    <property type="match status" value="1"/>
</dbReference>
<dbReference type="InterPro" id="IPR011990">
    <property type="entry name" value="TPR-like_helical_dom_sf"/>
</dbReference>
<evidence type="ECO:0000256" key="1">
    <source>
        <dbReference type="ARBA" id="ARBA00023125"/>
    </source>
</evidence>
<dbReference type="Proteomes" id="UP000033202">
    <property type="component" value="Unassembled WGS sequence"/>
</dbReference>
<evidence type="ECO:0000256" key="2">
    <source>
        <dbReference type="PROSITE-ProRule" id="PRU01091"/>
    </source>
</evidence>
<dbReference type="EMBL" id="BBWU01000048">
    <property type="protein sequence ID" value="GAO40386.1"/>
    <property type="molecule type" value="Genomic_DNA"/>
</dbReference>
<evidence type="ECO:0000313" key="4">
    <source>
        <dbReference type="EMBL" id="GAO40386.1"/>
    </source>
</evidence>
<evidence type="ECO:0000313" key="5">
    <source>
        <dbReference type="Proteomes" id="UP000033202"/>
    </source>
</evidence>
<keyword evidence="1 2" id="KW-0238">DNA-binding</keyword>
<dbReference type="Gene3D" id="1.25.40.10">
    <property type="entry name" value="Tetratricopeptide repeat domain"/>
    <property type="match status" value="1"/>
</dbReference>
<dbReference type="CDD" id="cd00383">
    <property type="entry name" value="trans_reg_C"/>
    <property type="match status" value="1"/>
</dbReference>
<dbReference type="STRING" id="1219043.SCH01S_48_00440"/>
<organism evidence="4 5">
    <name type="scientific">Sphingomonas changbaiensis NBRC 104936</name>
    <dbReference type="NCBI Taxonomy" id="1219043"/>
    <lineage>
        <taxon>Bacteria</taxon>
        <taxon>Pseudomonadati</taxon>
        <taxon>Pseudomonadota</taxon>
        <taxon>Alphaproteobacteria</taxon>
        <taxon>Sphingomonadales</taxon>
        <taxon>Sphingomonadaceae</taxon>
        <taxon>Sphingomonas</taxon>
    </lineage>
</organism>
<protein>
    <recommendedName>
        <fullName evidence="3">OmpR/PhoB-type domain-containing protein</fullName>
    </recommendedName>
</protein>
<dbReference type="GO" id="GO:0006355">
    <property type="term" value="P:regulation of DNA-templated transcription"/>
    <property type="evidence" value="ECO:0007669"/>
    <property type="project" value="InterPro"/>
</dbReference>
<dbReference type="InterPro" id="IPR016032">
    <property type="entry name" value="Sig_transdc_resp-reg_C-effctor"/>
</dbReference>
<dbReference type="SMART" id="SM00862">
    <property type="entry name" value="Trans_reg_C"/>
    <property type="match status" value="1"/>
</dbReference>
<dbReference type="InterPro" id="IPR036388">
    <property type="entry name" value="WH-like_DNA-bd_sf"/>
</dbReference>
<reference evidence="4 5" key="1">
    <citation type="submission" date="2015-04" db="EMBL/GenBank/DDBJ databases">
        <title>Whole genome shotgun sequence of Sphingomonas changbaiensis NBRC 104936.</title>
        <authorList>
            <person name="Katano-Makiyama Y."/>
            <person name="Hosoyama A."/>
            <person name="Hashimoto M."/>
            <person name="Noguchi M."/>
            <person name="Tsuchikane K."/>
            <person name="Ohji S."/>
            <person name="Yamazoe A."/>
            <person name="Ichikawa N."/>
            <person name="Kimura A."/>
            <person name="Fujita N."/>
        </authorList>
    </citation>
    <scope>NUCLEOTIDE SEQUENCE [LARGE SCALE GENOMIC DNA]</scope>
    <source>
        <strain evidence="4 5">NBRC 104936</strain>
    </source>
</reference>
<name>A0A0E9MSK2_9SPHN</name>
<sequence length="511" mass="56084">MATLAGGGADRIVLASEPPFRLGALDVVPAWRQVRIEGESRTLEPRVMQVLVALADAKESIVGRDDLIARCWNGRIVGENAINRVISILRSLAQETRAFEIDTVTKVGYRLRVAAADASAPAVSQPPPRAVSRRRAMTTLGAAAVGATGLWMWRTGLSPRRHQAEQFYQAGIDSERLGEIGLTQAIARYEQAVRADPDYGPAWGALARALASSTDSLDEQKIELVAQRIDQAAARALQLDPENGDALLAHVAVTPVFRNWRNLERTIAKVLARRPDLNLARLKLSFSLANVGRYRDALNVMRRAIASEPLLPGYQARYAWLLWQTGQTDAARVTFDGAYRRWPDDELVWPFRFMFLSFTGSTKQALAMTVGEGRRAAAIGPLPGEVAIACAQGLADGAGERDRRRAADAIVASRKGGNVASFVAIPYLAALGDLESAFRQSYDYYLGRRNPLTKERPPLPPYAERLTDFLFASPSAPLRADPRFPLLTQAIGLDAYWRESGTLPDYRRPSV</sequence>
<proteinExistence type="predicted"/>
<dbReference type="Pfam" id="PF13432">
    <property type="entry name" value="TPR_16"/>
    <property type="match status" value="1"/>
</dbReference>
<dbReference type="SUPFAM" id="SSF48452">
    <property type="entry name" value="TPR-like"/>
    <property type="match status" value="1"/>
</dbReference>
<accession>A0A0E9MSK2</accession>
<dbReference type="InterPro" id="IPR001867">
    <property type="entry name" value="OmpR/PhoB-type_DNA-bd"/>
</dbReference>
<dbReference type="Gene3D" id="1.10.10.10">
    <property type="entry name" value="Winged helix-like DNA-binding domain superfamily/Winged helix DNA-binding domain"/>
    <property type="match status" value="1"/>
</dbReference>
<dbReference type="Pfam" id="PF00486">
    <property type="entry name" value="Trans_reg_C"/>
    <property type="match status" value="1"/>
</dbReference>